<keyword evidence="3" id="KW-1185">Reference proteome</keyword>
<gene>
    <name evidence="2" type="ORF">DR999_PMT22553</name>
</gene>
<evidence type="ECO:0000313" key="2">
    <source>
        <dbReference type="EMBL" id="TFJ95766.1"/>
    </source>
</evidence>
<feature type="compositionally biased region" description="Gly residues" evidence="1">
    <location>
        <begin position="17"/>
        <end position="45"/>
    </location>
</feature>
<name>A0A4D9DE57_9SAUR</name>
<dbReference type="EMBL" id="QXTE01001483">
    <property type="protein sequence ID" value="TFJ95766.1"/>
    <property type="molecule type" value="Genomic_DNA"/>
</dbReference>
<reference evidence="2 3" key="2">
    <citation type="submission" date="2019-04" db="EMBL/GenBank/DDBJ databases">
        <title>The genome sequence of big-headed turtle.</title>
        <authorList>
            <person name="Gong S."/>
        </authorList>
    </citation>
    <scope>NUCLEOTIDE SEQUENCE [LARGE SCALE GENOMIC DNA]</scope>
    <source>
        <strain evidence="2">DO16091913</strain>
        <tissue evidence="2">Muscle</tissue>
    </source>
</reference>
<evidence type="ECO:0000313" key="3">
    <source>
        <dbReference type="Proteomes" id="UP000297703"/>
    </source>
</evidence>
<feature type="compositionally biased region" description="Gly residues" evidence="1">
    <location>
        <begin position="219"/>
        <end position="237"/>
    </location>
</feature>
<accession>A0A4D9DE57</accession>
<reference evidence="2 3" key="1">
    <citation type="submission" date="2019-04" db="EMBL/GenBank/DDBJ databases">
        <title>Draft genome of the big-headed turtle Platysternon megacephalum.</title>
        <authorList>
            <person name="Gong S."/>
        </authorList>
    </citation>
    <scope>NUCLEOTIDE SEQUENCE [LARGE SCALE GENOMIC DNA]</scope>
    <source>
        <strain evidence="2">DO16091913</strain>
        <tissue evidence="2">Muscle</tissue>
    </source>
</reference>
<dbReference type="Proteomes" id="UP000297703">
    <property type="component" value="Unassembled WGS sequence"/>
</dbReference>
<sequence>MRGDGGGAPDAERGSAGHQGGAGGGRPRGDPGRGPAGEAGPGVPGHGSRFPRPVRSVPADAGGGPRRAGGPAPGGLRGPQLLVLHRLHPGADALSLGGRAVGPGLAAQGSWLREILDLLLPAGAGAGLCTVRHLLGRFSGTHPRCLNVSRVRNGPASIVFLVTYARRGSRPGEPAGDMEAALRSIAAHFHHRGAPAEGAVPGVPGAVPGHEPDPPGALPGAGLGDPGGAGAGGGGPGGHGAGGVVSMRPCLWEVGAGEVQAGEKLHTYFTRLEGALDARQLLEEIWGHPRCLNSRRRWEGRPGTQPGAFLYLAIFRGACVPGGP</sequence>
<comment type="caution">
    <text evidence="2">The sequence shown here is derived from an EMBL/GenBank/DDBJ whole genome shotgun (WGS) entry which is preliminary data.</text>
</comment>
<dbReference type="AlphaFoldDB" id="A0A4D9DE57"/>
<feature type="region of interest" description="Disordered" evidence="1">
    <location>
        <begin position="204"/>
        <end position="237"/>
    </location>
</feature>
<proteinExistence type="predicted"/>
<feature type="compositionally biased region" description="Gly residues" evidence="1">
    <location>
        <begin position="61"/>
        <end position="77"/>
    </location>
</feature>
<protein>
    <submittedName>
        <fullName evidence="2">Hemicentin-2</fullName>
    </submittedName>
</protein>
<organism evidence="2 3">
    <name type="scientific">Platysternon megacephalum</name>
    <name type="common">big-headed turtle</name>
    <dbReference type="NCBI Taxonomy" id="55544"/>
    <lineage>
        <taxon>Eukaryota</taxon>
        <taxon>Metazoa</taxon>
        <taxon>Chordata</taxon>
        <taxon>Craniata</taxon>
        <taxon>Vertebrata</taxon>
        <taxon>Euteleostomi</taxon>
        <taxon>Archelosauria</taxon>
        <taxon>Testudinata</taxon>
        <taxon>Testudines</taxon>
        <taxon>Cryptodira</taxon>
        <taxon>Durocryptodira</taxon>
        <taxon>Testudinoidea</taxon>
        <taxon>Platysternidae</taxon>
        <taxon>Platysternon</taxon>
    </lineage>
</organism>
<feature type="region of interest" description="Disordered" evidence="1">
    <location>
        <begin position="1"/>
        <end position="79"/>
    </location>
</feature>
<evidence type="ECO:0000256" key="1">
    <source>
        <dbReference type="SAM" id="MobiDB-lite"/>
    </source>
</evidence>
<dbReference type="OrthoDB" id="10575672at2759"/>